<dbReference type="InterPro" id="IPR036097">
    <property type="entry name" value="HisK_dim/P_sf"/>
</dbReference>
<dbReference type="Proteomes" id="UP001163821">
    <property type="component" value="Unassembled WGS sequence"/>
</dbReference>
<dbReference type="Pfam" id="PF13424">
    <property type="entry name" value="TPR_12"/>
    <property type="match status" value="2"/>
</dbReference>
<dbReference type="GO" id="GO:0030295">
    <property type="term" value="F:protein kinase activator activity"/>
    <property type="evidence" value="ECO:0007669"/>
    <property type="project" value="TreeGrafter"/>
</dbReference>
<feature type="transmembrane region" description="Helical" evidence="10">
    <location>
        <begin position="397"/>
        <end position="415"/>
    </location>
</feature>
<evidence type="ECO:0000256" key="2">
    <source>
        <dbReference type="ARBA" id="ARBA00012438"/>
    </source>
</evidence>
<evidence type="ECO:0000256" key="10">
    <source>
        <dbReference type="SAM" id="Phobius"/>
    </source>
</evidence>
<dbReference type="InterPro" id="IPR003594">
    <property type="entry name" value="HATPase_dom"/>
</dbReference>
<accession>A0AA41YE09</accession>
<dbReference type="Pfam" id="PF00512">
    <property type="entry name" value="HisKA"/>
    <property type="match status" value="1"/>
</dbReference>
<dbReference type="PROSITE" id="PS50293">
    <property type="entry name" value="TPR_REGION"/>
    <property type="match status" value="1"/>
</dbReference>
<dbReference type="InterPro" id="IPR036890">
    <property type="entry name" value="HATPase_C_sf"/>
</dbReference>
<dbReference type="InterPro" id="IPR005467">
    <property type="entry name" value="His_kinase_dom"/>
</dbReference>
<dbReference type="Pfam" id="PF02518">
    <property type="entry name" value="HATPase_c"/>
    <property type="match status" value="1"/>
</dbReference>
<dbReference type="PANTHER" id="PTHR42878:SF7">
    <property type="entry name" value="SENSOR HISTIDINE KINASE GLRK"/>
    <property type="match status" value="1"/>
</dbReference>
<evidence type="ECO:0000256" key="3">
    <source>
        <dbReference type="ARBA" id="ARBA00022553"/>
    </source>
</evidence>
<evidence type="ECO:0000256" key="9">
    <source>
        <dbReference type="PROSITE-ProRule" id="PRU00339"/>
    </source>
</evidence>
<evidence type="ECO:0000256" key="1">
    <source>
        <dbReference type="ARBA" id="ARBA00000085"/>
    </source>
</evidence>
<comment type="caution">
    <text evidence="12">The sequence shown here is derived from an EMBL/GenBank/DDBJ whole genome shotgun (WGS) entry which is preliminary data.</text>
</comment>
<proteinExistence type="predicted"/>
<evidence type="ECO:0000313" key="12">
    <source>
        <dbReference type="EMBL" id="MCW0483867.1"/>
    </source>
</evidence>
<dbReference type="SUPFAM" id="SSF48452">
    <property type="entry name" value="TPR-like"/>
    <property type="match status" value="2"/>
</dbReference>
<dbReference type="InterPro" id="IPR011990">
    <property type="entry name" value="TPR-like_helical_dom_sf"/>
</dbReference>
<dbReference type="RefSeq" id="WP_282592460.1">
    <property type="nucleotide sequence ID" value="NZ_JAPAAF010000023.1"/>
</dbReference>
<dbReference type="GO" id="GO:0000155">
    <property type="term" value="F:phosphorelay sensor kinase activity"/>
    <property type="evidence" value="ECO:0007669"/>
    <property type="project" value="InterPro"/>
</dbReference>
<dbReference type="SMART" id="SM00388">
    <property type="entry name" value="HisKA"/>
    <property type="match status" value="1"/>
</dbReference>
<keyword evidence="13" id="KW-1185">Reference proteome</keyword>
<keyword evidence="3" id="KW-0597">Phosphoprotein</keyword>
<dbReference type="GO" id="GO:0005524">
    <property type="term" value="F:ATP binding"/>
    <property type="evidence" value="ECO:0007669"/>
    <property type="project" value="UniProtKB-KW"/>
</dbReference>
<keyword evidence="5" id="KW-0547">Nucleotide-binding</keyword>
<feature type="repeat" description="TPR" evidence="9">
    <location>
        <begin position="167"/>
        <end position="200"/>
    </location>
</feature>
<evidence type="ECO:0000256" key="4">
    <source>
        <dbReference type="ARBA" id="ARBA00022679"/>
    </source>
</evidence>
<feature type="domain" description="Histidine kinase" evidence="11">
    <location>
        <begin position="440"/>
        <end position="654"/>
    </location>
</feature>
<keyword evidence="6 12" id="KW-0418">Kinase</keyword>
<protein>
    <recommendedName>
        <fullName evidence="2">histidine kinase</fullName>
        <ecNumber evidence="2">2.7.13.3</ecNumber>
    </recommendedName>
</protein>
<keyword evidence="10" id="KW-0472">Membrane</keyword>
<dbReference type="AlphaFoldDB" id="A0AA41YE09"/>
<dbReference type="Gene3D" id="3.30.565.10">
    <property type="entry name" value="Histidine kinase-like ATPase, C-terminal domain"/>
    <property type="match status" value="1"/>
</dbReference>
<evidence type="ECO:0000259" key="11">
    <source>
        <dbReference type="PROSITE" id="PS50109"/>
    </source>
</evidence>
<evidence type="ECO:0000313" key="13">
    <source>
        <dbReference type="Proteomes" id="UP001163821"/>
    </source>
</evidence>
<evidence type="ECO:0000256" key="6">
    <source>
        <dbReference type="ARBA" id="ARBA00022777"/>
    </source>
</evidence>
<keyword evidence="9" id="KW-0802">TPR repeat</keyword>
<dbReference type="EMBL" id="JAPAAF010000023">
    <property type="protein sequence ID" value="MCW0483867.1"/>
    <property type="molecule type" value="Genomic_DNA"/>
</dbReference>
<dbReference type="InterPro" id="IPR003661">
    <property type="entry name" value="HisK_dim/P_dom"/>
</dbReference>
<keyword evidence="8" id="KW-0902">Two-component regulatory system</keyword>
<reference evidence="12" key="1">
    <citation type="submission" date="2022-10" db="EMBL/GenBank/DDBJ databases">
        <title>Gaoshiqiia sediminis gen. nov., sp. nov., isolated from coastal sediment.</title>
        <authorList>
            <person name="Yu W.X."/>
            <person name="Mu D.S."/>
            <person name="Du J.Z."/>
            <person name="Liang Y.Q."/>
        </authorList>
    </citation>
    <scope>NUCLEOTIDE SEQUENCE</scope>
    <source>
        <strain evidence="12">A06</strain>
    </source>
</reference>
<evidence type="ECO:0000256" key="5">
    <source>
        <dbReference type="ARBA" id="ARBA00022741"/>
    </source>
</evidence>
<keyword evidence="7" id="KW-0067">ATP-binding</keyword>
<dbReference type="PROSITE" id="PS50109">
    <property type="entry name" value="HIS_KIN"/>
    <property type="match status" value="1"/>
</dbReference>
<dbReference type="SUPFAM" id="SSF55874">
    <property type="entry name" value="ATPase domain of HSP90 chaperone/DNA topoisomerase II/histidine kinase"/>
    <property type="match status" value="1"/>
</dbReference>
<keyword evidence="4" id="KW-0808">Transferase</keyword>
<organism evidence="12 13">
    <name type="scientific">Gaoshiqia sediminis</name>
    <dbReference type="NCBI Taxonomy" id="2986998"/>
    <lineage>
        <taxon>Bacteria</taxon>
        <taxon>Pseudomonadati</taxon>
        <taxon>Bacteroidota</taxon>
        <taxon>Bacteroidia</taxon>
        <taxon>Marinilabiliales</taxon>
        <taxon>Prolixibacteraceae</taxon>
        <taxon>Gaoshiqia</taxon>
    </lineage>
</organism>
<dbReference type="InterPro" id="IPR004358">
    <property type="entry name" value="Sig_transdc_His_kin-like_C"/>
</dbReference>
<dbReference type="SMART" id="SM00028">
    <property type="entry name" value="TPR"/>
    <property type="match status" value="5"/>
</dbReference>
<dbReference type="InterPro" id="IPR019734">
    <property type="entry name" value="TPR_rpt"/>
</dbReference>
<dbReference type="PROSITE" id="PS50005">
    <property type="entry name" value="TPR"/>
    <property type="match status" value="2"/>
</dbReference>
<feature type="repeat" description="TPR" evidence="9">
    <location>
        <begin position="207"/>
        <end position="240"/>
    </location>
</feature>
<name>A0AA41YE09_9BACT</name>
<dbReference type="EC" id="2.7.13.3" evidence="2"/>
<dbReference type="PRINTS" id="PR00344">
    <property type="entry name" value="BCTRLSENSOR"/>
</dbReference>
<gene>
    <name evidence="12" type="ORF">N2K84_14080</name>
</gene>
<dbReference type="PANTHER" id="PTHR42878">
    <property type="entry name" value="TWO-COMPONENT HISTIDINE KINASE"/>
    <property type="match status" value="1"/>
</dbReference>
<dbReference type="SUPFAM" id="SSF47384">
    <property type="entry name" value="Homodimeric domain of signal transducing histidine kinase"/>
    <property type="match status" value="1"/>
</dbReference>
<dbReference type="CDD" id="cd00082">
    <property type="entry name" value="HisKA"/>
    <property type="match status" value="1"/>
</dbReference>
<keyword evidence="10" id="KW-0812">Transmembrane</keyword>
<evidence type="ECO:0000256" key="8">
    <source>
        <dbReference type="ARBA" id="ARBA00023012"/>
    </source>
</evidence>
<dbReference type="InterPro" id="IPR050351">
    <property type="entry name" value="BphY/WalK/GraS-like"/>
</dbReference>
<keyword evidence="10" id="KW-1133">Transmembrane helix</keyword>
<evidence type="ECO:0000256" key="7">
    <source>
        <dbReference type="ARBA" id="ARBA00022840"/>
    </source>
</evidence>
<dbReference type="GO" id="GO:0007234">
    <property type="term" value="P:osmosensory signaling via phosphorelay pathway"/>
    <property type="evidence" value="ECO:0007669"/>
    <property type="project" value="TreeGrafter"/>
</dbReference>
<dbReference type="GO" id="GO:0000156">
    <property type="term" value="F:phosphorelay response regulator activity"/>
    <property type="evidence" value="ECO:0007669"/>
    <property type="project" value="TreeGrafter"/>
</dbReference>
<dbReference type="Gene3D" id="1.25.40.10">
    <property type="entry name" value="Tetratricopeptide repeat domain"/>
    <property type="match status" value="1"/>
</dbReference>
<comment type="catalytic activity">
    <reaction evidence="1">
        <text>ATP + protein L-histidine = ADP + protein N-phospho-L-histidine.</text>
        <dbReference type="EC" id="2.7.13.3"/>
    </reaction>
</comment>
<dbReference type="Gene3D" id="1.10.287.130">
    <property type="match status" value="1"/>
</dbReference>
<sequence>MHQIETTIIRLAFRLSLFLLPLAGMGGVQLPDSIPARLQHMGNREKVNYLIDISWQLRESDRHLSVACGELAIRVADSLKFRGEEAKAANMLGASLLFYHSDIHQALAYFNRSLKIAMEIRDSVQMGYAYNNLGDVYSQSGNVPLAHTFADSSLHYFTQLKQPEGMAYAYINLGQVHLQQKDFSAALNYYQQALDLYVHHRSQNIVSTCNMGMARVYKLTGNYEKALDYYRQDLALNKRVGNKSFEATTLTEIGNILCRQRKCMEALDHYNQAMVLFNERNYDYGKIGVHLGRAITYAHMNQKKAGEAELDAALKLAGKLELSSQILEVQKTRLQFYAALANEPLPDSLIESFVAAYDSVFLVNQYQTLSEINKRQELAASLVDISDKYILKKRQSVYALILSLLFLGVLVLLFLKFRSHARLTRKLEVASAGKDRLLSIISHDLRNPFVAIIQYLELLRADMLPEQERKAFIDQLEALTSNTYALLENLLNFSDFRRSEVRFKPAVFELPGLLGQIRSNLDAQLAIKNVGLETELKAMKAFGDVKLIEIVLRNLISNAVKYSNPGDVVMVRSAECSAEVTIEVADSGTGMSREVLDTLFSEEFQISKPGTMRESGTGIGLKICREFIAIHRGKLTIDSEPGKGSIFRVHLPKQ</sequence>
<dbReference type="SMART" id="SM00387">
    <property type="entry name" value="HATPase_c"/>
    <property type="match status" value="1"/>
</dbReference>